<gene>
    <name evidence="2" type="ORF">MELIAE_LOCUS2699</name>
</gene>
<dbReference type="OrthoDB" id="10002384at2759"/>
<organism evidence="2 3">
    <name type="scientific">Brassicogethes aeneus</name>
    <name type="common">Rape pollen beetle</name>
    <name type="synonym">Meligethes aeneus</name>
    <dbReference type="NCBI Taxonomy" id="1431903"/>
    <lineage>
        <taxon>Eukaryota</taxon>
        <taxon>Metazoa</taxon>
        <taxon>Ecdysozoa</taxon>
        <taxon>Arthropoda</taxon>
        <taxon>Hexapoda</taxon>
        <taxon>Insecta</taxon>
        <taxon>Pterygota</taxon>
        <taxon>Neoptera</taxon>
        <taxon>Endopterygota</taxon>
        <taxon>Coleoptera</taxon>
        <taxon>Polyphaga</taxon>
        <taxon>Cucujiformia</taxon>
        <taxon>Nitidulidae</taxon>
        <taxon>Meligethinae</taxon>
        <taxon>Brassicogethes</taxon>
    </lineage>
</organism>
<name>A0A9P0AV45_BRAAE</name>
<dbReference type="Proteomes" id="UP001154078">
    <property type="component" value="Chromosome 11"/>
</dbReference>
<keyword evidence="3" id="KW-1185">Reference proteome</keyword>
<protein>
    <submittedName>
        <fullName evidence="2">Uncharacterized protein</fullName>
    </submittedName>
</protein>
<proteinExistence type="predicted"/>
<evidence type="ECO:0000313" key="2">
    <source>
        <dbReference type="EMBL" id="CAH0549606.1"/>
    </source>
</evidence>
<dbReference type="EMBL" id="OV121142">
    <property type="protein sequence ID" value="CAH0549606.1"/>
    <property type="molecule type" value="Genomic_DNA"/>
</dbReference>
<feature type="compositionally biased region" description="Polar residues" evidence="1">
    <location>
        <begin position="221"/>
        <end position="244"/>
    </location>
</feature>
<reference evidence="2" key="1">
    <citation type="submission" date="2021-12" db="EMBL/GenBank/DDBJ databases">
        <authorList>
            <person name="King R."/>
        </authorList>
    </citation>
    <scope>NUCLEOTIDE SEQUENCE</scope>
</reference>
<dbReference type="AlphaFoldDB" id="A0A9P0AV45"/>
<evidence type="ECO:0000313" key="3">
    <source>
        <dbReference type="Proteomes" id="UP001154078"/>
    </source>
</evidence>
<feature type="region of interest" description="Disordered" evidence="1">
    <location>
        <begin position="211"/>
        <end position="244"/>
    </location>
</feature>
<sequence length="396" mass="46773">MRKTLRTKNDVEISLTNSYTQNIDKSWSKRNNSNNVCSVLHPEILVSKKVAKKHGECYKNKCYCKEKKIRPKLFKTAKSKICSDSSSSLYRSKSKLSKNDDAKKTYEDFKEERQKNKHKCLNESFTPQRLMYEDYVHDKNLNCACYFHNQAEELYRKYFNIKKNVKKEDIENKNKISLTTLYRPSNYSLCTEYTANTPKTIHSTDTYTFLPEEEEEENETLKSSYSLPESTKPSNTITTKPSTKHYNSLLTSSEEKLKKMKDFREKHFFETHQTPSDEKNKAKPHKCIYRFSLDERLAAIPLDADNFGFNRCIICDKPMENWQKNTTMNKRGPLESLTDLKPRDLTAKQVHLGNNANFEFRLTERDVQLFNDCFKQRIKRPEYRNTLALRQQKMYG</sequence>
<evidence type="ECO:0000256" key="1">
    <source>
        <dbReference type="SAM" id="MobiDB-lite"/>
    </source>
</evidence>
<accession>A0A9P0AV45</accession>